<feature type="compositionally biased region" description="Basic and acidic residues" evidence="1">
    <location>
        <begin position="467"/>
        <end position="477"/>
    </location>
</feature>
<keyword evidence="3" id="KW-1185">Reference proteome</keyword>
<sequence length="662" mass="73208">MSTVTQIRIEIKPSAKKAGGNKRTEASALQSICNETGDIKSGDLVKASVALVSSKNIAVSEKVVSKADDKKEHRAVSGVKNADKDNKVAESVEALTTVKHAGISEVIPAEKLDEVAGTLQEGTTVKPAYNKSNVRNTGKVDKLANSEKAGTVNVTQNSDRDTKGGIVKSNNVKEISTSEPLIRKSSQLDTSINKDTVKKLIEDNKLLIGKLDSSLKQNTEIKPSVIIQKAQQIKSQDGLSLCNLQVKNNIRSENKLNEEKDIAVKDLDNNVTVLKQNYLEPAHSDLKMVTEKKMNNLEREQMLLNQGLKARFAQMEKRTESASVELVKKMDFEEERHTEDDVKEAQEVRQEPENMIDELQKYLLKRFGPVVPVNLTSVNDDSNIESAGMNDDIDNVTEMLDNAIASGEDQESVEKREGLPKPMLSPLVPLSQPIFFKTSIKKDPGSKLHDQLVKELGTVLKKREGKNIDDGIDKDTEGSTDNEPGVRDPAKIPRRRGSAKGNKVLGNKALLASLENQLQRTLHKNKVFQRAKLRVVDLETIEVKDTDDQSETVNITNAAFQKPGAKLILDSEKLSDKDHTHGELKPSANQSEMTTSNNESLMPVVDVNQELYVYAFERDGKTEGVVCSVERRESTRDSLGRPRKYLTCINIVAEKNTIDEGK</sequence>
<dbReference type="AlphaFoldDB" id="A0A9D4JEU6"/>
<evidence type="ECO:0000313" key="3">
    <source>
        <dbReference type="Proteomes" id="UP000828390"/>
    </source>
</evidence>
<evidence type="ECO:0000313" key="2">
    <source>
        <dbReference type="EMBL" id="KAH3805177.1"/>
    </source>
</evidence>
<protein>
    <submittedName>
        <fullName evidence="2">Uncharacterized protein</fullName>
    </submittedName>
</protein>
<organism evidence="2 3">
    <name type="scientific">Dreissena polymorpha</name>
    <name type="common">Zebra mussel</name>
    <name type="synonym">Mytilus polymorpha</name>
    <dbReference type="NCBI Taxonomy" id="45954"/>
    <lineage>
        <taxon>Eukaryota</taxon>
        <taxon>Metazoa</taxon>
        <taxon>Spiralia</taxon>
        <taxon>Lophotrochozoa</taxon>
        <taxon>Mollusca</taxon>
        <taxon>Bivalvia</taxon>
        <taxon>Autobranchia</taxon>
        <taxon>Heteroconchia</taxon>
        <taxon>Euheterodonta</taxon>
        <taxon>Imparidentia</taxon>
        <taxon>Neoheterodontei</taxon>
        <taxon>Myida</taxon>
        <taxon>Dreissenoidea</taxon>
        <taxon>Dreissenidae</taxon>
        <taxon>Dreissena</taxon>
    </lineage>
</organism>
<evidence type="ECO:0000256" key="1">
    <source>
        <dbReference type="SAM" id="MobiDB-lite"/>
    </source>
</evidence>
<proteinExistence type="predicted"/>
<feature type="region of interest" description="Disordered" evidence="1">
    <location>
        <begin position="467"/>
        <end position="500"/>
    </location>
</feature>
<dbReference type="EMBL" id="JAIWYP010000006">
    <property type="protein sequence ID" value="KAH3805177.1"/>
    <property type="molecule type" value="Genomic_DNA"/>
</dbReference>
<dbReference type="Proteomes" id="UP000828390">
    <property type="component" value="Unassembled WGS sequence"/>
</dbReference>
<feature type="region of interest" description="Disordered" evidence="1">
    <location>
        <begin position="576"/>
        <end position="596"/>
    </location>
</feature>
<feature type="compositionally biased region" description="Polar residues" evidence="1">
    <location>
        <begin position="587"/>
        <end position="596"/>
    </location>
</feature>
<accession>A0A9D4JEU6</accession>
<name>A0A9D4JEU6_DREPO</name>
<gene>
    <name evidence="2" type="ORF">DPMN_133473</name>
</gene>
<reference evidence="2" key="1">
    <citation type="journal article" date="2019" name="bioRxiv">
        <title>The Genome of the Zebra Mussel, Dreissena polymorpha: A Resource for Invasive Species Research.</title>
        <authorList>
            <person name="McCartney M.A."/>
            <person name="Auch B."/>
            <person name="Kono T."/>
            <person name="Mallez S."/>
            <person name="Zhang Y."/>
            <person name="Obille A."/>
            <person name="Becker A."/>
            <person name="Abrahante J.E."/>
            <person name="Garbe J."/>
            <person name="Badalamenti J.P."/>
            <person name="Herman A."/>
            <person name="Mangelson H."/>
            <person name="Liachko I."/>
            <person name="Sullivan S."/>
            <person name="Sone E.D."/>
            <person name="Koren S."/>
            <person name="Silverstein K.A.T."/>
            <person name="Beckman K.B."/>
            <person name="Gohl D.M."/>
        </authorList>
    </citation>
    <scope>NUCLEOTIDE SEQUENCE</scope>
    <source>
        <strain evidence="2">Duluth1</strain>
        <tissue evidence="2">Whole animal</tissue>
    </source>
</reference>
<reference evidence="2" key="2">
    <citation type="submission" date="2020-11" db="EMBL/GenBank/DDBJ databases">
        <authorList>
            <person name="McCartney M.A."/>
            <person name="Auch B."/>
            <person name="Kono T."/>
            <person name="Mallez S."/>
            <person name="Becker A."/>
            <person name="Gohl D.M."/>
            <person name="Silverstein K.A.T."/>
            <person name="Koren S."/>
            <person name="Bechman K.B."/>
            <person name="Herman A."/>
            <person name="Abrahante J.E."/>
            <person name="Garbe J."/>
        </authorList>
    </citation>
    <scope>NUCLEOTIDE SEQUENCE</scope>
    <source>
        <strain evidence="2">Duluth1</strain>
        <tissue evidence="2">Whole animal</tissue>
    </source>
</reference>
<comment type="caution">
    <text evidence="2">The sequence shown here is derived from an EMBL/GenBank/DDBJ whole genome shotgun (WGS) entry which is preliminary data.</text>
</comment>